<dbReference type="PANTHER" id="PTHR38602">
    <property type="entry name" value="INNER MEMBRANE PROTEIN-RELATED"/>
    <property type="match status" value="1"/>
</dbReference>
<organism evidence="2 3">
    <name type="scientific">Saccharophagus degradans</name>
    <dbReference type="NCBI Taxonomy" id="86304"/>
    <lineage>
        <taxon>Bacteria</taxon>
        <taxon>Pseudomonadati</taxon>
        <taxon>Pseudomonadota</taxon>
        <taxon>Gammaproteobacteria</taxon>
        <taxon>Cellvibrionales</taxon>
        <taxon>Cellvibrionaceae</taxon>
        <taxon>Saccharophagus</taxon>
    </lineage>
</organism>
<evidence type="ECO:0000313" key="3">
    <source>
        <dbReference type="Proteomes" id="UP001169760"/>
    </source>
</evidence>
<accession>A0AAW7X7T9</accession>
<keyword evidence="1" id="KW-0812">Transmembrane</keyword>
<reference evidence="2" key="1">
    <citation type="submission" date="2023-07" db="EMBL/GenBank/DDBJ databases">
        <title>Genome content predicts the carbon catabolic preferences of heterotrophic bacteria.</title>
        <authorList>
            <person name="Gralka M."/>
        </authorList>
    </citation>
    <scope>NUCLEOTIDE SEQUENCE</scope>
    <source>
        <strain evidence="2">I3M17_2</strain>
    </source>
</reference>
<name>A0AAW7X7T9_9GAMM</name>
<protein>
    <submittedName>
        <fullName evidence="2">DUF2065 domain-containing protein</fullName>
    </submittedName>
</protein>
<dbReference type="AlphaFoldDB" id="A0AAW7X7T9"/>
<proteinExistence type="predicted"/>
<dbReference type="RefSeq" id="WP_216065842.1">
    <property type="nucleotide sequence ID" value="NZ_CP123764.1"/>
</dbReference>
<keyword evidence="1" id="KW-0472">Membrane</keyword>
<keyword evidence="1" id="KW-1133">Transmembrane helix</keyword>
<evidence type="ECO:0000313" key="2">
    <source>
        <dbReference type="EMBL" id="MDO6422547.1"/>
    </source>
</evidence>
<dbReference type="InterPro" id="IPR019201">
    <property type="entry name" value="DUF2065"/>
</dbReference>
<feature type="transmembrane region" description="Helical" evidence="1">
    <location>
        <begin position="6"/>
        <end position="23"/>
    </location>
</feature>
<dbReference type="Proteomes" id="UP001169760">
    <property type="component" value="Unassembled WGS sequence"/>
</dbReference>
<evidence type="ECO:0000256" key="1">
    <source>
        <dbReference type="SAM" id="Phobius"/>
    </source>
</evidence>
<dbReference type="Pfam" id="PF09838">
    <property type="entry name" value="DUF2065"/>
    <property type="match status" value="1"/>
</dbReference>
<comment type="caution">
    <text evidence="2">The sequence shown here is derived from an EMBL/GenBank/DDBJ whole genome shotgun (WGS) entry which is preliminary data.</text>
</comment>
<dbReference type="PANTHER" id="PTHR38602:SF1">
    <property type="entry name" value="INNER MEMBRANE PROTEIN"/>
    <property type="match status" value="1"/>
</dbReference>
<feature type="transmembrane region" description="Helical" evidence="1">
    <location>
        <begin position="44"/>
        <end position="60"/>
    </location>
</feature>
<sequence>MWEEIAKAVCLILVIEGILPFLYPNRWRKLAAQLATVDNRTLRITGLVCMLTGASLLYLIK</sequence>
<gene>
    <name evidence="2" type="ORF">Q4521_08690</name>
</gene>
<dbReference type="EMBL" id="JAUOPB010000005">
    <property type="protein sequence ID" value="MDO6422547.1"/>
    <property type="molecule type" value="Genomic_DNA"/>
</dbReference>